<organism evidence="1 2">
    <name type="scientific">Ktedonosporobacter rubrisoli</name>
    <dbReference type="NCBI Taxonomy" id="2509675"/>
    <lineage>
        <taxon>Bacteria</taxon>
        <taxon>Bacillati</taxon>
        <taxon>Chloroflexota</taxon>
        <taxon>Ktedonobacteria</taxon>
        <taxon>Ktedonobacterales</taxon>
        <taxon>Ktedonosporobacteraceae</taxon>
        <taxon>Ktedonosporobacter</taxon>
    </lineage>
</organism>
<dbReference type="OrthoDB" id="581550at2"/>
<evidence type="ECO:0008006" key="3">
    <source>
        <dbReference type="Google" id="ProtNLM"/>
    </source>
</evidence>
<gene>
    <name evidence="1" type="ORF">EPA93_24730</name>
</gene>
<name>A0A4P6JU78_KTERU</name>
<protein>
    <recommendedName>
        <fullName evidence="3">HNH endonuclease</fullName>
    </recommendedName>
</protein>
<evidence type="ECO:0000313" key="2">
    <source>
        <dbReference type="Proteomes" id="UP000290365"/>
    </source>
</evidence>
<dbReference type="RefSeq" id="WP_129890067.1">
    <property type="nucleotide sequence ID" value="NZ_CP035758.1"/>
</dbReference>
<dbReference type="Proteomes" id="UP000290365">
    <property type="component" value="Chromosome"/>
</dbReference>
<dbReference type="KEGG" id="kbs:EPA93_24730"/>
<dbReference type="EMBL" id="CP035758">
    <property type="protein sequence ID" value="QBD79014.1"/>
    <property type="molecule type" value="Genomic_DNA"/>
</dbReference>
<keyword evidence="2" id="KW-1185">Reference proteome</keyword>
<evidence type="ECO:0000313" key="1">
    <source>
        <dbReference type="EMBL" id="QBD79014.1"/>
    </source>
</evidence>
<sequence length="98" mass="11557">MSKARKHDLHTYEVNRQRIYDYLATHPCVDCGCKDPRVLEFDHVRGVKVDEVSRLLSNKTSWPRIEAEITKCEVRCANCHRIKTAERSGNWWRCQLAQ</sequence>
<proteinExistence type="predicted"/>
<accession>A0A4P6JU78</accession>
<dbReference type="AlphaFoldDB" id="A0A4P6JU78"/>
<reference evidence="1 2" key="1">
    <citation type="submission" date="2019-01" db="EMBL/GenBank/DDBJ databases">
        <title>Ktedonosporobacter rubrisoli SCAWS-G2.</title>
        <authorList>
            <person name="Huang Y."/>
            <person name="Yan B."/>
        </authorList>
    </citation>
    <scope>NUCLEOTIDE SEQUENCE [LARGE SCALE GENOMIC DNA]</scope>
    <source>
        <strain evidence="1 2">SCAWS-G2</strain>
    </source>
</reference>